<dbReference type="AlphaFoldDB" id="A0A423W275"/>
<keyword evidence="4" id="KW-0012">Acyltransferase</keyword>
<sequence length="650" mass="72003">MINVYHQTVGRNCLLELDLAPDRSGLIPARHAARYKELGDFIRTCYGSPITQQVSNTTIAHGVALTFEYPTSVDRIVLMEDQTNGQVIRAYEIYAKIVDAEEMNGTLDVPWSRISSGNSVGHKRIDLLTEAITVTDVIVNATKLSMKGVRNMLGCIKPSSEPSGVDGDDVYPLHMLDDTNKCRESFLAWTLRFNDVLDAHRLHDSLSRLLEMGDWKKLGGRLGFNSNGGLELCVPKRFTGGRPAVAFSHDESSSGLRINEHPLASRLPKAMAEPSFQPGAIHFRSFAAKPDVPSSINDAISHDAPQLSLHITSFKDATLVGISFPHILMDALGFEALLRSWSLVLAGREAEVPPVLGARNDVLWATAARSIGSKSDESFVIGKKRLQGVSYLKFLLRFMRDKFRDPTMENQIVYLPNSAVAQLRRQAMGSMKSASNNEPHEDIFISEGDILAAWIAQTIASSASRPRPVTILRAINARFRLGSILQTPEKGVYVQNMVLASFVCLSPQVARGPLGTMALENRRQLAEQTTEQQMLILLQVLRQRIESGRQPTILSGEPDSLPIVFNDLTKVNLIGAVDFKLAVSQQGDSEGSRSNPIGTMVYHHFQSLKENAWRRNWVVVLGKDHQDGTWVMADLTRKSSLTFEEVLKHM</sequence>
<evidence type="ECO:0000256" key="3">
    <source>
        <dbReference type="ARBA" id="ARBA00022679"/>
    </source>
</evidence>
<dbReference type="Pfam" id="PF02458">
    <property type="entry name" value="Transferase"/>
    <property type="match status" value="1"/>
</dbReference>
<dbReference type="PANTHER" id="PTHR31896">
    <property type="entry name" value="FAMILY REGULATORY PROTEIN, PUTATIVE (AFU_ORTHOLOGUE AFUA_3G14730)-RELATED"/>
    <property type="match status" value="1"/>
</dbReference>
<evidence type="ECO:0000256" key="2">
    <source>
        <dbReference type="ARBA" id="ARBA00009861"/>
    </source>
</evidence>
<comment type="similarity">
    <text evidence="2">Belongs to the plant acyltransferase family.</text>
</comment>
<dbReference type="PANTHER" id="PTHR31896:SF69">
    <property type="entry name" value="FAMILY REGULATORY PROTEIN, PUTATIVE (AFU_ORTHOLOGUE AFUA_3G14730)-RELATED"/>
    <property type="match status" value="1"/>
</dbReference>
<evidence type="ECO:0000256" key="4">
    <source>
        <dbReference type="ARBA" id="ARBA00023315"/>
    </source>
</evidence>
<dbReference type="InterPro" id="IPR023213">
    <property type="entry name" value="CAT-like_dom_sf"/>
</dbReference>
<gene>
    <name evidence="5" type="ORF">VMCG_06946</name>
</gene>
<keyword evidence="3" id="KW-0808">Transferase</keyword>
<name>A0A423W275_9PEZI</name>
<dbReference type="GO" id="GO:0016746">
    <property type="term" value="F:acyltransferase activity"/>
    <property type="evidence" value="ECO:0007669"/>
    <property type="project" value="UniProtKB-KW"/>
</dbReference>
<dbReference type="Gene3D" id="3.20.20.80">
    <property type="entry name" value="Glycosidases"/>
    <property type="match status" value="1"/>
</dbReference>
<dbReference type="Proteomes" id="UP000283895">
    <property type="component" value="Unassembled WGS sequence"/>
</dbReference>
<reference evidence="5 6" key="1">
    <citation type="submission" date="2015-09" db="EMBL/GenBank/DDBJ databases">
        <title>Host preference determinants of Valsa canker pathogens revealed by comparative genomics.</title>
        <authorList>
            <person name="Yin Z."/>
            <person name="Huang L."/>
        </authorList>
    </citation>
    <scope>NUCLEOTIDE SEQUENCE [LARGE SCALE GENOMIC DNA]</scope>
    <source>
        <strain evidence="5 6">03-1</strain>
    </source>
</reference>
<keyword evidence="6" id="KW-1185">Reference proteome</keyword>
<accession>A0A423W275</accession>
<organism evidence="5 6">
    <name type="scientific">Cytospora schulzeri</name>
    <dbReference type="NCBI Taxonomy" id="448051"/>
    <lineage>
        <taxon>Eukaryota</taxon>
        <taxon>Fungi</taxon>
        <taxon>Dikarya</taxon>
        <taxon>Ascomycota</taxon>
        <taxon>Pezizomycotina</taxon>
        <taxon>Sordariomycetes</taxon>
        <taxon>Sordariomycetidae</taxon>
        <taxon>Diaporthales</taxon>
        <taxon>Cytosporaceae</taxon>
        <taxon>Cytospora</taxon>
    </lineage>
</organism>
<comment type="caution">
    <text evidence="5">The sequence shown here is derived from an EMBL/GenBank/DDBJ whole genome shotgun (WGS) entry which is preliminary data.</text>
</comment>
<dbReference type="InterPro" id="IPR051283">
    <property type="entry name" value="Sec_Metabolite_Acyltrans"/>
</dbReference>
<evidence type="ECO:0000256" key="1">
    <source>
        <dbReference type="ARBA" id="ARBA00005179"/>
    </source>
</evidence>
<evidence type="ECO:0000313" key="5">
    <source>
        <dbReference type="EMBL" id="ROV97407.1"/>
    </source>
</evidence>
<dbReference type="Gene3D" id="2.60.120.260">
    <property type="entry name" value="Galactose-binding domain-like"/>
    <property type="match status" value="1"/>
</dbReference>
<dbReference type="OrthoDB" id="21502at2759"/>
<comment type="pathway">
    <text evidence="1">Secondary metabolite biosynthesis.</text>
</comment>
<dbReference type="Gene3D" id="3.30.559.10">
    <property type="entry name" value="Chloramphenicol acetyltransferase-like domain"/>
    <property type="match status" value="2"/>
</dbReference>
<evidence type="ECO:0000313" key="6">
    <source>
        <dbReference type="Proteomes" id="UP000283895"/>
    </source>
</evidence>
<protein>
    <submittedName>
        <fullName evidence="5">Uncharacterized protein</fullName>
    </submittedName>
</protein>
<dbReference type="EMBL" id="LKEA01000029">
    <property type="protein sequence ID" value="ROV97407.1"/>
    <property type="molecule type" value="Genomic_DNA"/>
</dbReference>
<proteinExistence type="inferred from homology"/>